<dbReference type="SUPFAM" id="SSF109854">
    <property type="entry name" value="DinB/YfiT-like putative metalloenzymes"/>
    <property type="match status" value="1"/>
</dbReference>
<sequence length="385" mass="42712" precursor="true">MLRNVFAALLLYALLSPSTADAKEGAPVAIRTLPNGATAIETMSGLKLQIVQQDSPSEKSGTDFDKTILLSETGQHLLSRQANEPAATWSVPKDTDGRKGILVRSIGTTADPAMIVRVDGLQILIGVPRAVAKLTPQQYPNLDVVVLRVDNEQPPAEDLNKTLSVLVPRFVLVSASNSDDAKKVSLANVPGSSTSHRNHNTFAITSKEAPDESQIQRVVLTEQDWEPSAELEKLFQAMETSAKESQSVFSKLSVDQMNFRPSNGTHTPRWNTEHMMGRQLLFFSQIYHAADPMIPVIDLNPKQMPPDYRAAHPDWDGAEEARQIQRVGDYCRRFSYLLDGMDVDSKAPGSSWPSLRALFVQMEIHYLEHTTNTVKKFDLPDWPKE</sequence>
<dbReference type="RefSeq" id="WP_246109395.1">
    <property type="nucleotide sequence ID" value="NZ_CP036262.1"/>
</dbReference>
<dbReference type="AlphaFoldDB" id="A0A517MGU9"/>
<accession>A0A517MGU9</accession>
<dbReference type="EMBL" id="CP036262">
    <property type="protein sequence ID" value="QDS94096.1"/>
    <property type="molecule type" value="Genomic_DNA"/>
</dbReference>
<evidence type="ECO:0000313" key="3">
    <source>
        <dbReference type="Proteomes" id="UP000320672"/>
    </source>
</evidence>
<protein>
    <recommendedName>
        <fullName evidence="4">DinB superfamily protein</fullName>
    </recommendedName>
</protein>
<dbReference type="KEGG" id="rml:FF011L_28740"/>
<organism evidence="2 3">
    <name type="scientific">Roseimaritima multifibrata</name>
    <dbReference type="NCBI Taxonomy" id="1930274"/>
    <lineage>
        <taxon>Bacteria</taxon>
        <taxon>Pseudomonadati</taxon>
        <taxon>Planctomycetota</taxon>
        <taxon>Planctomycetia</taxon>
        <taxon>Pirellulales</taxon>
        <taxon>Pirellulaceae</taxon>
        <taxon>Roseimaritima</taxon>
    </lineage>
</organism>
<reference evidence="2 3" key="1">
    <citation type="submission" date="2019-02" db="EMBL/GenBank/DDBJ databases">
        <title>Deep-cultivation of Planctomycetes and their phenomic and genomic characterization uncovers novel biology.</title>
        <authorList>
            <person name="Wiegand S."/>
            <person name="Jogler M."/>
            <person name="Boedeker C."/>
            <person name="Pinto D."/>
            <person name="Vollmers J."/>
            <person name="Rivas-Marin E."/>
            <person name="Kohn T."/>
            <person name="Peeters S.H."/>
            <person name="Heuer A."/>
            <person name="Rast P."/>
            <person name="Oberbeckmann S."/>
            <person name="Bunk B."/>
            <person name="Jeske O."/>
            <person name="Meyerdierks A."/>
            <person name="Storesund J.E."/>
            <person name="Kallscheuer N."/>
            <person name="Luecker S."/>
            <person name="Lage O.M."/>
            <person name="Pohl T."/>
            <person name="Merkel B.J."/>
            <person name="Hornburger P."/>
            <person name="Mueller R.-W."/>
            <person name="Bruemmer F."/>
            <person name="Labrenz M."/>
            <person name="Spormann A.M."/>
            <person name="Op den Camp H."/>
            <person name="Overmann J."/>
            <person name="Amann R."/>
            <person name="Jetten M.S.M."/>
            <person name="Mascher T."/>
            <person name="Medema M.H."/>
            <person name="Devos D.P."/>
            <person name="Kaster A.-K."/>
            <person name="Ovreas L."/>
            <person name="Rohde M."/>
            <person name="Galperin M.Y."/>
            <person name="Jogler C."/>
        </authorList>
    </citation>
    <scope>NUCLEOTIDE SEQUENCE [LARGE SCALE GENOMIC DNA]</scope>
    <source>
        <strain evidence="2 3">FF011L</strain>
    </source>
</reference>
<keyword evidence="1" id="KW-0732">Signal</keyword>
<proteinExistence type="predicted"/>
<dbReference type="Gene3D" id="1.20.120.450">
    <property type="entry name" value="dinb family like domain"/>
    <property type="match status" value="1"/>
</dbReference>
<dbReference type="InterPro" id="IPR034660">
    <property type="entry name" value="DinB/YfiT-like"/>
</dbReference>
<feature type="chain" id="PRO_5022156968" description="DinB superfamily protein" evidence="1">
    <location>
        <begin position="23"/>
        <end position="385"/>
    </location>
</feature>
<keyword evidence="3" id="KW-1185">Reference proteome</keyword>
<feature type="signal peptide" evidence="1">
    <location>
        <begin position="1"/>
        <end position="22"/>
    </location>
</feature>
<evidence type="ECO:0000313" key="2">
    <source>
        <dbReference type="EMBL" id="QDS94096.1"/>
    </source>
</evidence>
<evidence type="ECO:0008006" key="4">
    <source>
        <dbReference type="Google" id="ProtNLM"/>
    </source>
</evidence>
<gene>
    <name evidence="2" type="ORF">FF011L_28740</name>
</gene>
<evidence type="ECO:0000256" key="1">
    <source>
        <dbReference type="SAM" id="SignalP"/>
    </source>
</evidence>
<dbReference type="Proteomes" id="UP000320672">
    <property type="component" value="Chromosome"/>
</dbReference>
<name>A0A517MGU9_9BACT</name>